<keyword evidence="7" id="KW-0333">Golgi apparatus</keyword>
<keyword evidence="3" id="KW-0808">Transferase</keyword>
<keyword evidence="17" id="KW-1185">Reference proteome</keyword>
<organism evidence="16 17">
    <name type="scientific">Owenia fusiformis</name>
    <name type="common">Polychaete worm</name>
    <dbReference type="NCBI Taxonomy" id="6347"/>
    <lineage>
        <taxon>Eukaryota</taxon>
        <taxon>Metazoa</taxon>
        <taxon>Spiralia</taxon>
        <taxon>Lophotrochozoa</taxon>
        <taxon>Annelida</taxon>
        <taxon>Polychaeta</taxon>
        <taxon>Sedentaria</taxon>
        <taxon>Canalipalpata</taxon>
        <taxon>Sabellida</taxon>
        <taxon>Oweniida</taxon>
        <taxon>Oweniidae</taxon>
        <taxon>Owenia</taxon>
    </lineage>
</organism>
<comment type="similarity">
    <text evidence="2">Belongs to the sulfotransferase 3 family.</text>
</comment>
<keyword evidence="10" id="KW-1015">Disulfide bond</keyword>
<dbReference type="SUPFAM" id="SSF52540">
    <property type="entry name" value="P-loop containing nucleoside triphosphate hydrolases"/>
    <property type="match status" value="1"/>
</dbReference>
<sequence length="364" mass="42404">MRFGGSRNMQAKVLFLGLLAVFVTSYFLIHLEWEIARLDKAREKLEVAMAQLQLGDVDQDHLRAPRSQTGVRDTFAQVDEDNLVMIYNRVPKTGSTSFAGVAYELCVRNKFHVLHLNVTKNSHVLSVPDQVRFVNNVTSWQTMKPALYHGHLAFLDFTKFGLIQKPLYINIIRNPLDRLISYYYFLRNGDDFRPHLKRRRMGNKMTFDECVEEGGSDCDPINLWLQIPFFCGHAAECWEPGSEWALTQAKYNLLNNYLLVGTTEELSNFVAVLEATVPRLFAGARYLFETGEKSHLRKTYNKLTPSSETVRKIHQSEIWRMENEFYEFASRQFQFVMKRTFDLNANGELEAKKQQFTYEKIRPR</sequence>
<dbReference type="GO" id="GO:0000139">
    <property type="term" value="C:Golgi membrane"/>
    <property type="evidence" value="ECO:0007669"/>
    <property type="project" value="UniProtKB-SubCell"/>
</dbReference>
<gene>
    <name evidence="16" type="ORF">OFUS_LOCUS11507</name>
</gene>
<accession>A0A8J1UC47</accession>
<dbReference type="FunFam" id="3.40.50.300:FF:000534">
    <property type="entry name" value="Heparan sulfate 2-O-sulfotransferase 1"/>
    <property type="match status" value="1"/>
</dbReference>
<keyword evidence="11" id="KW-0325">Glycoprotein</keyword>
<evidence type="ECO:0000256" key="8">
    <source>
        <dbReference type="ARBA" id="ARBA00023054"/>
    </source>
</evidence>
<keyword evidence="4" id="KW-0812">Transmembrane</keyword>
<dbReference type="Pfam" id="PF03567">
    <property type="entry name" value="Sulfotransfer_2"/>
    <property type="match status" value="1"/>
</dbReference>
<dbReference type="Gene3D" id="3.40.50.300">
    <property type="entry name" value="P-loop containing nucleotide triphosphate hydrolases"/>
    <property type="match status" value="1"/>
</dbReference>
<evidence type="ECO:0000256" key="2">
    <source>
        <dbReference type="ARBA" id="ARBA00010569"/>
    </source>
</evidence>
<evidence type="ECO:0000256" key="15">
    <source>
        <dbReference type="ARBA" id="ARBA00093675"/>
    </source>
</evidence>
<dbReference type="GO" id="GO:0004394">
    <property type="term" value="F:heparan sulfate 2-sulfotransferase activity"/>
    <property type="evidence" value="ECO:0007669"/>
    <property type="project" value="TreeGrafter"/>
</dbReference>
<dbReference type="InterPro" id="IPR007734">
    <property type="entry name" value="Heparan_SO4_2-O-STrfase"/>
</dbReference>
<evidence type="ECO:0000313" key="16">
    <source>
        <dbReference type="EMBL" id="CAH1785457.1"/>
    </source>
</evidence>
<evidence type="ECO:0000256" key="13">
    <source>
        <dbReference type="ARBA" id="ARBA00093643"/>
    </source>
</evidence>
<evidence type="ECO:0000256" key="12">
    <source>
        <dbReference type="ARBA" id="ARBA00039773"/>
    </source>
</evidence>
<evidence type="ECO:0000256" key="11">
    <source>
        <dbReference type="ARBA" id="ARBA00023180"/>
    </source>
</evidence>
<proteinExistence type="inferred from homology"/>
<dbReference type="PANTHER" id="PTHR12129:SF17">
    <property type="entry name" value="HEPARAN SULFATE 2-O-SULFOTRANSFERASE 1"/>
    <property type="match status" value="1"/>
</dbReference>
<evidence type="ECO:0000256" key="7">
    <source>
        <dbReference type="ARBA" id="ARBA00023034"/>
    </source>
</evidence>
<evidence type="ECO:0000256" key="4">
    <source>
        <dbReference type="ARBA" id="ARBA00022692"/>
    </source>
</evidence>
<keyword evidence="8" id="KW-0175">Coiled coil</keyword>
<keyword evidence="5" id="KW-0735">Signal-anchor</keyword>
<dbReference type="PANTHER" id="PTHR12129">
    <property type="entry name" value="HEPARAN SULFATE 2-O-SULFOTRANSFERASE"/>
    <property type="match status" value="1"/>
</dbReference>
<name>A0A8J1UC47_OWEFU</name>
<dbReference type="InterPro" id="IPR027417">
    <property type="entry name" value="P-loop_NTPase"/>
</dbReference>
<dbReference type="InterPro" id="IPR005331">
    <property type="entry name" value="Sulfotransferase"/>
</dbReference>
<dbReference type="AlphaFoldDB" id="A0A8J1UC47"/>
<dbReference type="EMBL" id="CAIIXF020000006">
    <property type="protein sequence ID" value="CAH1785457.1"/>
    <property type="molecule type" value="Genomic_DNA"/>
</dbReference>
<evidence type="ECO:0000256" key="3">
    <source>
        <dbReference type="ARBA" id="ARBA00022679"/>
    </source>
</evidence>
<keyword evidence="9" id="KW-0472">Membrane</keyword>
<reference evidence="16" key="1">
    <citation type="submission" date="2022-03" db="EMBL/GenBank/DDBJ databases">
        <authorList>
            <person name="Martin C."/>
        </authorList>
    </citation>
    <scope>NUCLEOTIDE SEQUENCE</scope>
</reference>
<dbReference type="OrthoDB" id="10019582at2759"/>
<evidence type="ECO:0000256" key="5">
    <source>
        <dbReference type="ARBA" id="ARBA00022968"/>
    </source>
</evidence>
<evidence type="ECO:0000256" key="14">
    <source>
        <dbReference type="ARBA" id="ARBA00093670"/>
    </source>
</evidence>
<protein>
    <recommendedName>
        <fullName evidence="12">Heparan sulfate 2-O-sulfotransferase 1</fullName>
    </recommendedName>
    <alternativeName>
        <fullName evidence="15">2-O-sulfotransferase</fullName>
    </alternativeName>
    <alternativeName>
        <fullName evidence="14">HS 2-O-sulfotransferase</fullName>
    </alternativeName>
    <alternativeName>
        <fullName evidence="13">Heparan sulfate 2-sulfotransferase</fullName>
    </alternativeName>
</protein>
<evidence type="ECO:0000256" key="1">
    <source>
        <dbReference type="ARBA" id="ARBA00004323"/>
    </source>
</evidence>
<evidence type="ECO:0000256" key="9">
    <source>
        <dbReference type="ARBA" id="ARBA00023136"/>
    </source>
</evidence>
<comment type="subcellular location">
    <subcellularLocation>
        <location evidence="1">Golgi apparatus membrane</location>
        <topology evidence="1">Single-pass type II membrane protein</topology>
    </subcellularLocation>
</comment>
<dbReference type="Proteomes" id="UP000749559">
    <property type="component" value="Unassembled WGS sequence"/>
</dbReference>
<keyword evidence="6" id="KW-1133">Transmembrane helix</keyword>
<evidence type="ECO:0000313" key="17">
    <source>
        <dbReference type="Proteomes" id="UP000749559"/>
    </source>
</evidence>
<evidence type="ECO:0000256" key="6">
    <source>
        <dbReference type="ARBA" id="ARBA00022989"/>
    </source>
</evidence>
<evidence type="ECO:0000256" key="10">
    <source>
        <dbReference type="ARBA" id="ARBA00023157"/>
    </source>
</evidence>
<comment type="caution">
    <text evidence="16">The sequence shown here is derived from an EMBL/GenBank/DDBJ whole genome shotgun (WGS) entry which is preliminary data.</text>
</comment>